<gene>
    <name evidence="1" type="ORF">HRJ34_15605</name>
</gene>
<dbReference type="Proteomes" id="UP000664914">
    <property type="component" value="Chromosome"/>
</dbReference>
<organism evidence="1 2">
    <name type="scientific">Rhizorhabdus wittichii</name>
    <dbReference type="NCBI Taxonomy" id="160791"/>
    <lineage>
        <taxon>Bacteria</taxon>
        <taxon>Pseudomonadati</taxon>
        <taxon>Pseudomonadota</taxon>
        <taxon>Alphaproteobacteria</taxon>
        <taxon>Sphingomonadales</taxon>
        <taxon>Sphingomonadaceae</taxon>
        <taxon>Rhizorhabdus</taxon>
    </lineage>
</organism>
<dbReference type="AlphaFoldDB" id="A0A975CXW4"/>
<evidence type="ECO:0000313" key="2">
    <source>
        <dbReference type="Proteomes" id="UP000664914"/>
    </source>
</evidence>
<proteinExistence type="predicted"/>
<name>A0A975CXW4_9SPHN</name>
<reference evidence="1" key="2">
    <citation type="submission" date="2021-04" db="EMBL/GenBank/DDBJ databases">
        <title>Isolation and genomic analysis of the ibuprofen-degrading bacterium Sphingomonas strain MPO218.</title>
        <authorList>
            <person name="Aulestia M."/>
            <person name="Flores A."/>
            <person name="Mangas E.L."/>
            <person name="Perez-Pulido A.J."/>
            <person name="Santero E."/>
            <person name="Camacho E.M."/>
        </authorList>
    </citation>
    <scope>NUCLEOTIDE SEQUENCE</scope>
    <source>
        <strain evidence="1">MPO218</strain>
    </source>
</reference>
<dbReference type="EMBL" id="CP059319">
    <property type="protein sequence ID" value="QTH19790.1"/>
    <property type="molecule type" value="Genomic_DNA"/>
</dbReference>
<protein>
    <submittedName>
        <fullName evidence="1">Uncharacterized protein</fullName>
    </submittedName>
</protein>
<evidence type="ECO:0000313" key="1">
    <source>
        <dbReference type="EMBL" id="QTH19790.1"/>
    </source>
</evidence>
<sequence length="73" mass="7487">MVALLQAGVLTDDQLIDAAEVVAELGGDAQEAGHLVNCAILRASLPASADMKADQARSRFRVIQGIDGGNGDP</sequence>
<dbReference type="RefSeq" id="WP_208631753.1">
    <property type="nucleotide sequence ID" value="NZ_CP059319.1"/>
</dbReference>
<accession>A0A975CXW4</accession>
<reference evidence="1" key="1">
    <citation type="submission" date="2020-07" db="EMBL/GenBank/DDBJ databases">
        <authorList>
            <person name="Camacho E."/>
        </authorList>
    </citation>
    <scope>NUCLEOTIDE SEQUENCE</scope>
    <source>
        <strain evidence="1">MPO218</strain>
    </source>
</reference>